<dbReference type="RefSeq" id="WP_075083167.1">
    <property type="nucleotide sequence ID" value="NZ_CP042912.1"/>
</dbReference>
<evidence type="ECO:0000313" key="2">
    <source>
        <dbReference type="EMBL" id="QEG21537.1"/>
    </source>
</evidence>
<organism evidence="2 3">
    <name type="scientific">Mariniblastus fucicola</name>
    <dbReference type="NCBI Taxonomy" id="980251"/>
    <lineage>
        <taxon>Bacteria</taxon>
        <taxon>Pseudomonadati</taxon>
        <taxon>Planctomycetota</taxon>
        <taxon>Planctomycetia</taxon>
        <taxon>Pirellulales</taxon>
        <taxon>Pirellulaceae</taxon>
        <taxon>Mariniblastus</taxon>
    </lineage>
</organism>
<keyword evidence="3" id="KW-1185">Reference proteome</keyword>
<keyword evidence="1" id="KW-1133">Transmembrane helix</keyword>
<feature type="transmembrane region" description="Helical" evidence="1">
    <location>
        <begin position="9"/>
        <end position="30"/>
    </location>
</feature>
<gene>
    <name evidence="2" type="ORF">MFFC18_13930</name>
</gene>
<evidence type="ECO:0000313" key="3">
    <source>
        <dbReference type="Proteomes" id="UP000322214"/>
    </source>
</evidence>
<sequence length="136" mass="14265">MNRKTIEAGILLMFALAIVGLLGSLFVLPSEEARQLIWPCLLGAVMGLATFAGFLAWGRVAKDPNAPTVVASLPDEMSASALVVQLEAHGIKARAVGGFTSGFQTEIASDVRVVVAASDYKAAVQVINNSPEPKLE</sequence>
<evidence type="ECO:0000256" key="1">
    <source>
        <dbReference type="SAM" id="Phobius"/>
    </source>
</evidence>
<reference evidence="2 3" key="1">
    <citation type="submission" date="2019-08" db="EMBL/GenBank/DDBJ databases">
        <title>Deep-cultivation of Planctomycetes and their phenomic and genomic characterization uncovers novel biology.</title>
        <authorList>
            <person name="Wiegand S."/>
            <person name="Jogler M."/>
            <person name="Boedeker C."/>
            <person name="Pinto D."/>
            <person name="Vollmers J."/>
            <person name="Rivas-Marin E."/>
            <person name="Kohn T."/>
            <person name="Peeters S.H."/>
            <person name="Heuer A."/>
            <person name="Rast P."/>
            <person name="Oberbeckmann S."/>
            <person name="Bunk B."/>
            <person name="Jeske O."/>
            <person name="Meyerdierks A."/>
            <person name="Storesund J.E."/>
            <person name="Kallscheuer N."/>
            <person name="Luecker S."/>
            <person name="Lage O.M."/>
            <person name="Pohl T."/>
            <person name="Merkel B.J."/>
            <person name="Hornburger P."/>
            <person name="Mueller R.-W."/>
            <person name="Bruemmer F."/>
            <person name="Labrenz M."/>
            <person name="Spormann A.M."/>
            <person name="Op den Camp H."/>
            <person name="Overmann J."/>
            <person name="Amann R."/>
            <person name="Jetten M.S.M."/>
            <person name="Mascher T."/>
            <person name="Medema M.H."/>
            <person name="Devos D.P."/>
            <person name="Kaster A.-K."/>
            <person name="Ovreas L."/>
            <person name="Rohde M."/>
            <person name="Galperin M.Y."/>
            <person name="Jogler C."/>
        </authorList>
    </citation>
    <scope>NUCLEOTIDE SEQUENCE [LARGE SCALE GENOMIC DNA]</scope>
    <source>
        <strain evidence="2 3">FC18</strain>
    </source>
</reference>
<keyword evidence="1" id="KW-0812">Transmembrane</keyword>
<name>A0A5B9P4K9_9BACT</name>
<dbReference type="EMBL" id="CP042912">
    <property type="protein sequence ID" value="QEG21537.1"/>
    <property type="molecule type" value="Genomic_DNA"/>
</dbReference>
<protein>
    <recommendedName>
        <fullName evidence="4">DUF2007 domain-containing protein</fullName>
    </recommendedName>
</protein>
<dbReference type="STRING" id="980251.GCA_001642875_00366"/>
<dbReference type="KEGG" id="mff:MFFC18_13930"/>
<accession>A0A5B9P4K9</accession>
<evidence type="ECO:0008006" key="4">
    <source>
        <dbReference type="Google" id="ProtNLM"/>
    </source>
</evidence>
<dbReference type="Proteomes" id="UP000322214">
    <property type="component" value="Chromosome"/>
</dbReference>
<keyword evidence="1" id="KW-0472">Membrane</keyword>
<dbReference type="AlphaFoldDB" id="A0A5B9P4K9"/>
<feature type="transmembrane region" description="Helical" evidence="1">
    <location>
        <begin position="36"/>
        <end position="57"/>
    </location>
</feature>
<proteinExistence type="predicted"/>